<dbReference type="GO" id="GO:0004860">
    <property type="term" value="F:protein kinase inhibitor activity"/>
    <property type="evidence" value="ECO:0007669"/>
    <property type="project" value="UniProtKB-KW"/>
</dbReference>
<comment type="caution">
    <text evidence="7">The sequence shown here is derived from an EMBL/GenBank/DDBJ whole genome shotgun (WGS) entry which is preliminary data.</text>
</comment>
<sequence>MEEPRSTRHLKRAELAGASTAPTAPKRRRIAFVGEAPLELRSEEHEVAPPLLLPYPDSPEKVSAPSEAGDSVSSSSSGPSEPPRSSGRSDEDSVDVVKEKKFDMVGDDRQQQAKSFETEASTCNRDFSRETTPSERRPSAAETPSRAELESFFSAAEECERQRFAEKYNYDVAMDAPLEGRYEWIRLKP</sequence>
<dbReference type="AlphaFoldDB" id="A0ABD3JSF2"/>
<organism evidence="7 8">
    <name type="scientific">Eucalyptus globulus</name>
    <name type="common">Tasmanian blue gum</name>
    <dbReference type="NCBI Taxonomy" id="34317"/>
    <lineage>
        <taxon>Eukaryota</taxon>
        <taxon>Viridiplantae</taxon>
        <taxon>Streptophyta</taxon>
        <taxon>Embryophyta</taxon>
        <taxon>Tracheophyta</taxon>
        <taxon>Spermatophyta</taxon>
        <taxon>Magnoliopsida</taxon>
        <taxon>eudicotyledons</taxon>
        <taxon>Gunneridae</taxon>
        <taxon>Pentapetalae</taxon>
        <taxon>rosids</taxon>
        <taxon>malvids</taxon>
        <taxon>Myrtales</taxon>
        <taxon>Myrtaceae</taxon>
        <taxon>Myrtoideae</taxon>
        <taxon>Eucalypteae</taxon>
        <taxon>Eucalyptus</taxon>
    </lineage>
</organism>
<dbReference type="Proteomes" id="UP001634007">
    <property type="component" value="Unassembled WGS sequence"/>
</dbReference>
<feature type="compositionally biased region" description="Basic and acidic residues" evidence="5">
    <location>
        <begin position="126"/>
        <end position="148"/>
    </location>
</feature>
<feature type="compositionally biased region" description="Low complexity" evidence="5">
    <location>
        <begin position="63"/>
        <end position="86"/>
    </location>
</feature>
<evidence type="ECO:0000313" key="7">
    <source>
        <dbReference type="EMBL" id="KAL3730550.1"/>
    </source>
</evidence>
<keyword evidence="3" id="KW-0649">Protein kinase inhibitor</keyword>
<feature type="domain" description="Cyclin-dependent kinase inhibitor" evidence="6">
    <location>
        <begin position="144"/>
        <end position="186"/>
    </location>
</feature>
<evidence type="ECO:0000256" key="2">
    <source>
        <dbReference type="ARBA" id="ARBA00010274"/>
    </source>
</evidence>
<dbReference type="InterPro" id="IPR003175">
    <property type="entry name" value="CDI_dom"/>
</dbReference>
<evidence type="ECO:0000256" key="4">
    <source>
        <dbReference type="ARBA" id="ARBA00023306"/>
    </source>
</evidence>
<keyword evidence="4" id="KW-0131">Cell cycle</keyword>
<reference evidence="7 8" key="1">
    <citation type="submission" date="2024-11" db="EMBL/GenBank/DDBJ databases">
        <title>Chromosome-level genome assembly of Eucalyptus globulus Labill. provides insights into its genome evolution.</title>
        <authorList>
            <person name="Li X."/>
        </authorList>
    </citation>
    <scope>NUCLEOTIDE SEQUENCE [LARGE SCALE GENOMIC DNA]</scope>
    <source>
        <strain evidence="7">CL2024</strain>
        <tissue evidence="7">Fresh tender leaves</tissue>
    </source>
</reference>
<feature type="region of interest" description="Disordered" evidence="5">
    <location>
        <begin position="1"/>
        <end position="148"/>
    </location>
</feature>
<dbReference type="Pfam" id="PF02234">
    <property type="entry name" value="CDI"/>
    <property type="match status" value="1"/>
</dbReference>
<dbReference type="EMBL" id="JBJKBG010000007">
    <property type="protein sequence ID" value="KAL3730550.1"/>
    <property type="molecule type" value="Genomic_DNA"/>
</dbReference>
<evidence type="ECO:0000313" key="8">
    <source>
        <dbReference type="Proteomes" id="UP001634007"/>
    </source>
</evidence>
<feature type="compositionally biased region" description="Basic and acidic residues" evidence="5">
    <location>
        <begin position="87"/>
        <end position="111"/>
    </location>
</feature>
<comment type="subcellular location">
    <subcellularLocation>
        <location evidence="1">Nucleus</location>
        <location evidence="1">Nucleoplasm</location>
    </subcellularLocation>
</comment>
<accession>A0ABD3JSF2</accession>
<feature type="compositionally biased region" description="Basic and acidic residues" evidence="5">
    <location>
        <begin position="38"/>
        <end position="47"/>
    </location>
</feature>
<proteinExistence type="inferred from homology"/>
<comment type="similarity">
    <text evidence="2">Belongs to the CDI family. ICK/KRP subfamily.</text>
</comment>
<feature type="compositionally biased region" description="Polar residues" evidence="5">
    <location>
        <begin position="112"/>
        <end position="125"/>
    </location>
</feature>
<evidence type="ECO:0000256" key="3">
    <source>
        <dbReference type="ARBA" id="ARBA00023013"/>
    </source>
</evidence>
<name>A0ABD3JSF2_EUCGL</name>
<dbReference type="GO" id="GO:0005654">
    <property type="term" value="C:nucleoplasm"/>
    <property type="evidence" value="ECO:0007669"/>
    <property type="project" value="UniProtKB-SubCell"/>
</dbReference>
<keyword evidence="8" id="KW-1185">Reference proteome</keyword>
<evidence type="ECO:0000256" key="5">
    <source>
        <dbReference type="SAM" id="MobiDB-lite"/>
    </source>
</evidence>
<protein>
    <recommendedName>
        <fullName evidence="6">Cyclin-dependent kinase inhibitor domain-containing protein</fullName>
    </recommendedName>
</protein>
<dbReference type="InterPro" id="IPR044898">
    <property type="entry name" value="CDI_dom_sf"/>
</dbReference>
<gene>
    <name evidence="7" type="ORF">ACJRO7_027550</name>
</gene>
<evidence type="ECO:0000259" key="6">
    <source>
        <dbReference type="Pfam" id="PF02234"/>
    </source>
</evidence>
<dbReference type="InterPro" id="IPR044275">
    <property type="entry name" value="KRP"/>
</dbReference>
<evidence type="ECO:0000256" key="1">
    <source>
        <dbReference type="ARBA" id="ARBA00004642"/>
    </source>
</evidence>
<dbReference type="Gene3D" id="4.10.365.10">
    <property type="entry name" value="p27"/>
    <property type="match status" value="1"/>
</dbReference>
<dbReference type="PANTHER" id="PTHR46776">
    <property type="entry name" value="CYCLIN-DEPENDENT KINASE INHIBITOR 4-RELATED"/>
    <property type="match status" value="1"/>
</dbReference>